<dbReference type="EMBL" id="BAABME010003705">
    <property type="protein sequence ID" value="GAA0159836.1"/>
    <property type="molecule type" value="Genomic_DNA"/>
</dbReference>
<evidence type="ECO:0000313" key="4">
    <source>
        <dbReference type="Proteomes" id="UP001454036"/>
    </source>
</evidence>
<organism evidence="3 4">
    <name type="scientific">Lithospermum erythrorhizon</name>
    <name type="common">Purple gromwell</name>
    <name type="synonym">Lithospermum officinale var. erythrorhizon</name>
    <dbReference type="NCBI Taxonomy" id="34254"/>
    <lineage>
        <taxon>Eukaryota</taxon>
        <taxon>Viridiplantae</taxon>
        <taxon>Streptophyta</taxon>
        <taxon>Embryophyta</taxon>
        <taxon>Tracheophyta</taxon>
        <taxon>Spermatophyta</taxon>
        <taxon>Magnoliopsida</taxon>
        <taxon>eudicotyledons</taxon>
        <taxon>Gunneridae</taxon>
        <taxon>Pentapetalae</taxon>
        <taxon>asterids</taxon>
        <taxon>lamiids</taxon>
        <taxon>Boraginales</taxon>
        <taxon>Boraginaceae</taxon>
        <taxon>Boraginoideae</taxon>
        <taxon>Lithospermeae</taxon>
        <taxon>Lithospermum</taxon>
    </lineage>
</organism>
<feature type="region of interest" description="Disordered" evidence="2">
    <location>
        <begin position="84"/>
        <end position="104"/>
    </location>
</feature>
<dbReference type="AlphaFoldDB" id="A0AAV3Q8V3"/>
<feature type="compositionally biased region" description="Low complexity" evidence="2">
    <location>
        <begin position="152"/>
        <end position="166"/>
    </location>
</feature>
<gene>
    <name evidence="3" type="ORF">LIER_16530</name>
</gene>
<comment type="caution">
    <text evidence="3">The sequence shown here is derived from an EMBL/GenBank/DDBJ whole genome shotgun (WGS) entry which is preliminary data.</text>
</comment>
<name>A0AAV3Q8V3_LITER</name>
<evidence type="ECO:0000313" key="3">
    <source>
        <dbReference type="EMBL" id="GAA0159836.1"/>
    </source>
</evidence>
<keyword evidence="4" id="KW-1185">Reference proteome</keyword>
<feature type="region of interest" description="Disordered" evidence="2">
    <location>
        <begin position="147"/>
        <end position="169"/>
    </location>
</feature>
<feature type="coiled-coil region" evidence="1">
    <location>
        <begin position="181"/>
        <end position="215"/>
    </location>
</feature>
<accession>A0AAV3Q8V3</accession>
<evidence type="ECO:0000256" key="1">
    <source>
        <dbReference type="SAM" id="Coils"/>
    </source>
</evidence>
<sequence length="288" mass="31784">MRSELTGLYPLNSFCRRFCQDSNRGGEVEDRIFTCLATRVELLSLKNSSGECVMPHIVNFNIVTTEKDLLARISKLKSAAVSESSTDVPSLAPVSKKSRKTTKKNIPEDAPVITEVIPETFNPPSPDLLPHATTTIPDHNPALDMVTSGRESSPIVPSPKASSSSSGDLLGVPYSLPSAEMTTLEKRLSEVIKERDEARAQAEDLRNKHADLQAICNRLVKFKSDLSCKHEIDIAIFKSSLEEFEQLSRDLGAQLNSSQQLLLDSEKQLEQLSARPPPEVVIERFKEG</sequence>
<proteinExistence type="predicted"/>
<reference evidence="3 4" key="1">
    <citation type="submission" date="2024-01" db="EMBL/GenBank/DDBJ databases">
        <title>The complete chloroplast genome sequence of Lithospermum erythrorhizon: insights into the phylogenetic relationship among Boraginaceae species and the maternal lineages of purple gromwells.</title>
        <authorList>
            <person name="Okada T."/>
            <person name="Watanabe K."/>
        </authorList>
    </citation>
    <scope>NUCLEOTIDE SEQUENCE [LARGE SCALE GENOMIC DNA]</scope>
</reference>
<protein>
    <submittedName>
        <fullName evidence="3">Uncharacterized protein</fullName>
    </submittedName>
</protein>
<evidence type="ECO:0000256" key="2">
    <source>
        <dbReference type="SAM" id="MobiDB-lite"/>
    </source>
</evidence>
<dbReference type="Proteomes" id="UP001454036">
    <property type="component" value="Unassembled WGS sequence"/>
</dbReference>
<keyword evidence="1" id="KW-0175">Coiled coil</keyword>